<evidence type="ECO:0000256" key="4">
    <source>
        <dbReference type="ARBA" id="ARBA00009489"/>
    </source>
</evidence>
<dbReference type="InterPro" id="IPR001348">
    <property type="entry name" value="ATP_PRibTrfase_HisG"/>
</dbReference>
<feature type="domain" description="ATP phosphoribosyltransferase catalytic" evidence="17">
    <location>
        <begin position="54"/>
        <end position="207"/>
    </location>
</feature>
<keyword evidence="19" id="KW-1185">Reference proteome</keyword>
<accession>A0A7T1AMU5</accession>
<keyword evidence="12 16" id="KW-0547">Nucleotide-binding</keyword>
<evidence type="ECO:0000256" key="14">
    <source>
        <dbReference type="ARBA" id="ARBA00023102"/>
    </source>
</evidence>
<evidence type="ECO:0000256" key="3">
    <source>
        <dbReference type="ARBA" id="ARBA00004667"/>
    </source>
</evidence>
<evidence type="ECO:0000256" key="10">
    <source>
        <dbReference type="ARBA" id="ARBA00022676"/>
    </source>
</evidence>
<evidence type="ECO:0000256" key="11">
    <source>
        <dbReference type="ARBA" id="ARBA00022679"/>
    </source>
</evidence>
<evidence type="ECO:0000256" key="5">
    <source>
        <dbReference type="ARBA" id="ARBA00011496"/>
    </source>
</evidence>
<evidence type="ECO:0000256" key="6">
    <source>
        <dbReference type="ARBA" id="ARBA00011946"/>
    </source>
</evidence>
<evidence type="ECO:0000256" key="13">
    <source>
        <dbReference type="ARBA" id="ARBA00022840"/>
    </source>
</evidence>
<dbReference type="UniPathway" id="UPA00031">
    <property type="reaction ID" value="UER00006"/>
</dbReference>
<dbReference type="PANTHER" id="PTHR21403:SF8">
    <property type="entry name" value="ATP PHOSPHORIBOSYLTRANSFERASE"/>
    <property type="match status" value="1"/>
</dbReference>
<keyword evidence="8 16" id="KW-0963">Cytoplasm</keyword>
<dbReference type="PANTHER" id="PTHR21403">
    <property type="entry name" value="ATP PHOSPHORIBOSYLTRANSFERASE ATP-PRTASE"/>
    <property type="match status" value="1"/>
</dbReference>
<dbReference type="InterPro" id="IPR013820">
    <property type="entry name" value="ATP_PRibTrfase_cat"/>
</dbReference>
<evidence type="ECO:0000256" key="7">
    <source>
        <dbReference type="ARBA" id="ARBA00020998"/>
    </source>
</evidence>
<keyword evidence="11 16" id="KW-0808">Transferase</keyword>
<proteinExistence type="inferred from homology"/>
<dbReference type="GO" id="GO:0005737">
    <property type="term" value="C:cytoplasm"/>
    <property type="evidence" value="ECO:0007669"/>
    <property type="project" value="UniProtKB-SubCell"/>
</dbReference>
<comment type="subunit">
    <text evidence="5 16">Heteromultimer composed of HisG and HisZ subunits.</text>
</comment>
<reference evidence="18 19" key="1">
    <citation type="journal article" date="2021" name="Nat. Commun.">
        <title>Isolation of a member of the candidate phylum Atribacteria reveals a unique cell membrane structure.</title>
        <authorList>
            <person name="Taiki K."/>
            <person name="Nobu M.K."/>
            <person name="Kusada H."/>
            <person name="Meng X.-Y."/>
            <person name="Hosoki N."/>
            <person name="Uematsu K."/>
            <person name="Yoshioka H."/>
            <person name="Kamagata Y."/>
            <person name="Tamaki H."/>
        </authorList>
    </citation>
    <scope>NUCLEOTIDE SEQUENCE [LARGE SCALE GENOMIC DNA]</scope>
    <source>
        <strain evidence="18 19">RT761</strain>
    </source>
</reference>
<comment type="function">
    <text evidence="15 16">Catalyzes the condensation of ATP and 5-phosphoribose 1-diphosphate to form N'-(5'-phosphoribosyl)-ATP (PR-ATP). Has a crucial role in the pathway because the rate of histidine biosynthesis seems to be controlled primarily by regulation of HisG enzymatic activity.</text>
</comment>
<dbReference type="RefSeq" id="WP_218111295.1">
    <property type="nucleotide sequence ID" value="NZ_CP065383.1"/>
</dbReference>
<dbReference type="Gene3D" id="3.40.190.10">
    <property type="entry name" value="Periplasmic binding protein-like II"/>
    <property type="match status" value="2"/>
</dbReference>
<evidence type="ECO:0000313" key="18">
    <source>
        <dbReference type="EMBL" id="QPM68803.1"/>
    </source>
</evidence>
<dbReference type="FunFam" id="3.40.190.10:FF:000008">
    <property type="entry name" value="ATP phosphoribosyltransferase"/>
    <property type="match status" value="1"/>
</dbReference>
<evidence type="ECO:0000256" key="8">
    <source>
        <dbReference type="ARBA" id="ARBA00022490"/>
    </source>
</evidence>
<dbReference type="Proteomes" id="UP000594463">
    <property type="component" value="Chromosome"/>
</dbReference>
<sequence length="213" mass="23809">MDKLTLCIPTGRLKDETIVLLSKIPSWPSDFNLNSRKLIFEDLSLPWNIILSHPKDSSTYVEFGAADIGIVGKDILQERGNEVYELCDLQIGICQMVVAGPENLSAAELFGKDSLRIATKYPNITRHYLQEKGLNADILYLYGSIELAPIIRLTDAIIDLVSTGKTLRDNKLKIIEELFPVSARLVANRISIKTKMESIFSFVQQLKGVIGNE</sequence>
<gene>
    <name evidence="16 18" type="primary">hisG</name>
    <name evidence="18" type="ORF">RT761_02028</name>
</gene>
<keyword evidence="9 16" id="KW-0028">Amino-acid biosynthesis</keyword>
<dbReference type="HAMAP" id="MF_01018">
    <property type="entry name" value="HisG_Short"/>
    <property type="match status" value="1"/>
</dbReference>
<comment type="pathway">
    <text evidence="3 16">Amino-acid biosynthesis; L-histidine biosynthesis; L-histidine from 5-phospho-alpha-D-ribose 1-diphosphate: step 1/9.</text>
</comment>
<dbReference type="Pfam" id="PF01634">
    <property type="entry name" value="HisG"/>
    <property type="match status" value="1"/>
</dbReference>
<dbReference type="NCBIfam" id="TIGR00070">
    <property type="entry name" value="hisG"/>
    <property type="match status" value="1"/>
</dbReference>
<evidence type="ECO:0000256" key="15">
    <source>
        <dbReference type="ARBA" id="ARBA00024861"/>
    </source>
</evidence>
<keyword evidence="14 16" id="KW-0368">Histidine biosynthesis</keyword>
<evidence type="ECO:0000256" key="1">
    <source>
        <dbReference type="ARBA" id="ARBA00000915"/>
    </source>
</evidence>
<comment type="similarity">
    <text evidence="4 16">Belongs to the ATP phosphoribosyltransferase family. Short subfamily.</text>
</comment>
<organism evidence="18 19">
    <name type="scientific">Atribacter laminatus</name>
    <dbReference type="NCBI Taxonomy" id="2847778"/>
    <lineage>
        <taxon>Bacteria</taxon>
        <taxon>Pseudomonadati</taxon>
        <taxon>Atribacterota</taxon>
        <taxon>Atribacteria</taxon>
        <taxon>Atribacterales</taxon>
        <taxon>Atribacteraceae</taxon>
        <taxon>Atribacter</taxon>
    </lineage>
</organism>
<evidence type="ECO:0000313" key="19">
    <source>
        <dbReference type="Proteomes" id="UP000594463"/>
    </source>
</evidence>
<keyword evidence="13 16" id="KW-0067">ATP-binding</keyword>
<dbReference type="InterPro" id="IPR024893">
    <property type="entry name" value="ATP_PRibTrfase_HisG_short"/>
</dbReference>
<dbReference type="EC" id="2.4.2.17" evidence="6 16"/>
<protein>
    <recommendedName>
        <fullName evidence="7 16">ATP phosphoribosyltransferase</fullName>
        <shortName evidence="16">ATP-PRT</shortName>
        <shortName evidence="16">ATP-PRTase</shortName>
        <ecNumber evidence="6 16">2.4.2.17</ecNumber>
    </recommendedName>
</protein>
<dbReference type="AlphaFoldDB" id="A0A7T1AMU5"/>
<evidence type="ECO:0000256" key="2">
    <source>
        <dbReference type="ARBA" id="ARBA00004496"/>
    </source>
</evidence>
<comment type="domain">
    <text evidence="16">Lacks the C-terminal regulatory region which is replaced by HisZ.</text>
</comment>
<dbReference type="KEGG" id="alam:RT761_02028"/>
<evidence type="ECO:0000256" key="9">
    <source>
        <dbReference type="ARBA" id="ARBA00022605"/>
    </source>
</evidence>
<comment type="catalytic activity">
    <reaction evidence="1 16">
        <text>1-(5-phospho-beta-D-ribosyl)-ATP + diphosphate = 5-phospho-alpha-D-ribose 1-diphosphate + ATP</text>
        <dbReference type="Rhea" id="RHEA:18473"/>
        <dbReference type="ChEBI" id="CHEBI:30616"/>
        <dbReference type="ChEBI" id="CHEBI:33019"/>
        <dbReference type="ChEBI" id="CHEBI:58017"/>
        <dbReference type="ChEBI" id="CHEBI:73183"/>
        <dbReference type="EC" id="2.4.2.17"/>
    </reaction>
</comment>
<dbReference type="GO" id="GO:0000105">
    <property type="term" value="P:L-histidine biosynthetic process"/>
    <property type="evidence" value="ECO:0007669"/>
    <property type="project" value="UniProtKB-UniRule"/>
</dbReference>
<dbReference type="GO" id="GO:0003879">
    <property type="term" value="F:ATP phosphoribosyltransferase activity"/>
    <property type="evidence" value="ECO:0007669"/>
    <property type="project" value="UniProtKB-UniRule"/>
</dbReference>
<comment type="subcellular location">
    <subcellularLocation>
        <location evidence="2 16">Cytoplasm</location>
    </subcellularLocation>
</comment>
<dbReference type="CDD" id="cd13595">
    <property type="entry name" value="PBP2_HisGs"/>
    <property type="match status" value="1"/>
</dbReference>
<evidence type="ECO:0000259" key="17">
    <source>
        <dbReference type="Pfam" id="PF01634"/>
    </source>
</evidence>
<evidence type="ECO:0000256" key="12">
    <source>
        <dbReference type="ARBA" id="ARBA00022741"/>
    </source>
</evidence>
<keyword evidence="10 16" id="KW-0328">Glycosyltransferase</keyword>
<dbReference type="SUPFAM" id="SSF53850">
    <property type="entry name" value="Periplasmic binding protein-like II"/>
    <property type="match status" value="1"/>
</dbReference>
<dbReference type="GO" id="GO:0005524">
    <property type="term" value="F:ATP binding"/>
    <property type="evidence" value="ECO:0007669"/>
    <property type="project" value="UniProtKB-KW"/>
</dbReference>
<name>A0A7T1AMU5_ATRLM</name>
<evidence type="ECO:0000256" key="16">
    <source>
        <dbReference type="HAMAP-Rule" id="MF_01018"/>
    </source>
</evidence>
<dbReference type="EMBL" id="CP065383">
    <property type="protein sequence ID" value="QPM68803.1"/>
    <property type="molecule type" value="Genomic_DNA"/>
</dbReference>